<reference evidence="1 2" key="1">
    <citation type="submission" date="2018-03" db="EMBL/GenBank/DDBJ databases">
        <title>Complete genome sequence of Thauera aromatica, a model organism for studying aromatic compound degradation under denitrifying conditions.</title>
        <authorList>
            <person name="Lo H.-Y."/>
            <person name="Goris T."/>
            <person name="Boll M."/>
            <person name="Mueller J.A."/>
        </authorList>
    </citation>
    <scope>NUCLEOTIDE SEQUENCE [LARGE SCALE GENOMIC DNA]</scope>
    <source>
        <strain evidence="1 2">K172</strain>
    </source>
</reference>
<gene>
    <name evidence="1" type="ORF">Tharo_0578</name>
</gene>
<protein>
    <recommendedName>
        <fullName evidence="3">DUF2442 domain-containing protein</fullName>
    </recommendedName>
</protein>
<evidence type="ECO:0000313" key="2">
    <source>
        <dbReference type="Proteomes" id="UP000241885"/>
    </source>
</evidence>
<dbReference type="InterPro" id="IPR018841">
    <property type="entry name" value="DUF2442"/>
</dbReference>
<dbReference type="AlphaFoldDB" id="A0A2R4BJN2"/>
<evidence type="ECO:0000313" key="1">
    <source>
        <dbReference type="EMBL" id="AVR87521.1"/>
    </source>
</evidence>
<evidence type="ECO:0008006" key="3">
    <source>
        <dbReference type="Google" id="ProtNLM"/>
    </source>
</evidence>
<dbReference type="KEGG" id="tak:Tharo_0578"/>
<dbReference type="OrthoDB" id="9803723at2"/>
<proteinExistence type="predicted"/>
<dbReference type="EMBL" id="CP028339">
    <property type="protein sequence ID" value="AVR87521.1"/>
    <property type="molecule type" value="Genomic_DNA"/>
</dbReference>
<dbReference type="SUPFAM" id="SSF143880">
    <property type="entry name" value="NE0471 N-terminal domain-like"/>
    <property type="match status" value="1"/>
</dbReference>
<dbReference type="Gene3D" id="3.30.2020.10">
    <property type="entry name" value="NE0471-like N-terminal domain"/>
    <property type="match status" value="1"/>
</dbReference>
<organism evidence="1 2">
    <name type="scientific">Thauera aromatica K172</name>
    <dbReference type="NCBI Taxonomy" id="44139"/>
    <lineage>
        <taxon>Bacteria</taxon>
        <taxon>Pseudomonadati</taxon>
        <taxon>Pseudomonadota</taxon>
        <taxon>Betaproteobacteria</taxon>
        <taxon>Rhodocyclales</taxon>
        <taxon>Zoogloeaceae</taxon>
        <taxon>Thauera</taxon>
    </lineage>
</organism>
<keyword evidence="2" id="KW-1185">Reference proteome</keyword>
<dbReference type="InterPro" id="IPR036782">
    <property type="entry name" value="NE0471-like_N"/>
</dbReference>
<name>A0A2R4BJN2_THAAR</name>
<sequence>MILHTTEVTPLPGYRLFLRFNNGAAGEVDLSAELEGEVFEPLRDPALFATASQHPVMRTVAWGNGADLAPEFLFELMQTQRGERAA</sequence>
<dbReference type="RefSeq" id="WP_107219933.1">
    <property type="nucleotide sequence ID" value="NZ_CP028339.1"/>
</dbReference>
<dbReference type="Pfam" id="PF10387">
    <property type="entry name" value="DUF2442"/>
    <property type="match status" value="1"/>
</dbReference>
<dbReference type="Proteomes" id="UP000241885">
    <property type="component" value="Chromosome"/>
</dbReference>
<accession>A0A2R4BJN2</accession>